<name>A0AAD6ZFT5_9AGAR</name>
<feature type="compositionally biased region" description="Basic and acidic residues" evidence="1">
    <location>
        <begin position="197"/>
        <end position="207"/>
    </location>
</feature>
<feature type="compositionally biased region" description="Pro residues" evidence="1">
    <location>
        <begin position="21"/>
        <end position="40"/>
    </location>
</feature>
<dbReference type="AlphaFoldDB" id="A0AAD6ZFT5"/>
<protein>
    <submittedName>
        <fullName evidence="2">Uncharacterized protein</fullName>
    </submittedName>
</protein>
<gene>
    <name evidence="2" type="ORF">DFH08DRAFT_970189</name>
</gene>
<keyword evidence="3" id="KW-1185">Reference proteome</keyword>
<sequence length="266" mass="29533">MGLASVAGEGTAGFFRKLRASPPPPTPGPEIQAPLPPPPGLEGQGSPPTPGTEVQAPPPPPGAGVQGSLVRPPPPPPEKRDKKEEEARVQREEKLKQEKREMEEAVRVQREREREKEEEARVQREHEKEEAARVQRGREREKEEARKESGHCEEEEIQPPPKKRGRKRKADEQLVPEDVPVSDDGHVRGRPSRTCKTPKEAEEERKKQLAATLRGAGKPGWEYVDRSPSKGATVKGKHASRRYGITTFNLGTELKTDLIELKSPGT</sequence>
<feature type="compositionally biased region" description="Basic and acidic residues" evidence="1">
    <location>
        <begin position="77"/>
        <end position="152"/>
    </location>
</feature>
<feature type="region of interest" description="Disordered" evidence="1">
    <location>
        <begin position="1"/>
        <end position="238"/>
    </location>
</feature>
<comment type="caution">
    <text evidence="2">The sequence shown here is derived from an EMBL/GenBank/DDBJ whole genome shotgun (WGS) entry which is preliminary data.</text>
</comment>
<accession>A0AAD6ZFT5</accession>
<organism evidence="2 3">
    <name type="scientific">Mycena albidolilacea</name>
    <dbReference type="NCBI Taxonomy" id="1033008"/>
    <lineage>
        <taxon>Eukaryota</taxon>
        <taxon>Fungi</taxon>
        <taxon>Dikarya</taxon>
        <taxon>Basidiomycota</taxon>
        <taxon>Agaricomycotina</taxon>
        <taxon>Agaricomycetes</taxon>
        <taxon>Agaricomycetidae</taxon>
        <taxon>Agaricales</taxon>
        <taxon>Marasmiineae</taxon>
        <taxon>Mycenaceae</taxon>
        <taxon>Mycena</taxon>
    </lineage>
</organism>
<dbReference type="EMBL" id="JARIHO010000051">
    <property type="protein sequence ID" value="KAJ7321329.1"/>
    <property type="molecule type" value="Genomic_DNA"/>
</dbReference>
<proteinExistence type="predicted"/>
<evidence type="ECO:0000313" key="2">
    <source>
        <dbReference type="EMBL" id="KAJ7321329.1"/>
    </source>
</evidence>
<reference evidence="2" key="1">
    <citation type="submission" date="2023-03" db="EMBL/GenBank/DDBJ databases">
        <title>Massive genome expansion in bonnet fungi (Mycena s.s.) driven by repeated elements and novel gene families across ecological guilds.</title>
        <authorList>
            <consortium name="Lawrence Berkeley National Laboratory"/>
            <person name="Harder C.B."/>
            <person name="Miyauchi S."/>
            <person name="Viragh M."/>
            <person name="Kuo A."/>
            <person name="Thoen E."/>
            <person name="Andreopoulos B."/>
            <person name="Lu D."/>
            <person name="Skrede I."/>
            <person name="Drula E."/>
            <person name="Henrissat B."/>
            <person name="Morin E."/>
            <person name="Kohler A."/>
            <person name="Barry K."/>
            <person name="LaButti K."/>
            <person name="Morin E."/>
            <person name="Salamov A."/>
            <person name="Lipzen A."/>
            <person name="Mereny Z."/>
            <person name="Hegedus B."/>
            <person name="Baldrian P."/>
            <person name="Stursova M."/>
            <person name="Weitz H."/>
            <person name="Taylor A."/>
            <person name="Grigoriev I.V."/>
            <person name="Nagy L.G."/>
            <person name="Martin F."/>
            <person name="Kauserud H."/>
        </authorList>
    </citation>
    <scope>NUCLEOTIDE SEQUENCE</scope>
    <source>
        <strain evidence="2">CBHHK002</strain>
    </source>
</reference>
<evidence type="ECO:0000313" key="3">
    <source>
        <dbReference type="Proteomes" id="UP001218218"/>
    </source>
</evidence>
<dbReference type="Proteomes" id="UP001218218">
    <property type="component" value="Unassembled WGS sequence"/>
</dbReference>
<evidence type="ECO:0000256" key="1">
    <source>
        <dbReference type="SAM" id="MobiDB-lite"/>
    </source>
</evidence>